<dbReference type="InterPro" id="IPR008271">
    <property type="entry name" value="Ser/Thr_kinase_AS"/>
</dbReference>
<dbReference type="InterPro" id="IPR053137">
    <property type="entry name" value="NLR-like"/>
</dbReference>
<dbReference type="PROSITE" id="PS00108">
    <property type="entry name" value="PROTEIN_KINASE_ST"/>
    <property type="match status" value="1"/>
</dbReference>
<dbReference type="PANTHER" id="PTHR46082:SF6">
    <property type="entry name" value="AAA+ ATPASE DOMAIN-CONTAINING PROTEIN-RELATED"/>
    <property type="match status" value="1"/>
</dbReference>
<dbReference type="Gene3D" id="1.25.40.10">
    <property type="entry name" value="Tetratricopeptide repeat domain"/>
    <property type="match status" value="3"/>
</dbReference>
<evidence type="ECO:0000259" key="2">
    <source>
        <dbReference type="PROSITE" id="PS50011"/>
    </source>
</evidence>
<dbReference type="Proteomes" id="UP001152592">
    <property type="component" value="Unassembled WGS sequence"/>
</dbReference>
<dbReference type="SUPFAM" id="SSF48452">
    <property type="entry name" value="TPR-like"/>
    <property type="match status" value="3"/>
</dbReference>
<dbReference type="SUPFAM" id="SSF56112">
    <property type="entry name" value="Protein kinase-like (PK-like)"/>
    <property type="match status" value="1"/>
</dbReference>
<reference evidence="3" key="1">
    <citation type="submission" date="2021-07" db="EMBL/GenBank/DDBJ databases">
        <authorList>
            <person name="Branca A.L. A."/>
        </authorList>
    </citation>
    <scope>NUCLEOTIDE SEQUENCE</scope>
</reference>
<dbReference type="Pfam" id="PF00069">
    <property type="entry name" value="Pkinase"/>
    <property type="match status" value="1"/>
</dbReference>
<feature type="compositionally biased region" description="Basic and acidic residues" evidence="1">
    <location>
        <begin position="820"/>
        <end position="845"/>
    </location>
</feature>
<dbReference type="PROSITE" id="PS50011">
    <property type="entry name" value="PROTEIN_KINASE_DOM"/>
    <property type="match status" value="1"/>
</dbReference>
<dbReference type="InterPro" id="IPR011009">
    <property type="entry name" value="Kinase-like_dom_sf"/>
</dbReference>
<accession>A0A9W4J130</accession>
<comment type="caution">
    <text evidence="3">The sequence shown here is derived from an EMBL/GenBank/DDBJ whole genome shotgun (WGS) entry which is preliminary data.</text>
</comment>
<evidence type="ECO:0000256" key="1">
    <source>
        <dbReference type="SAM" id="MobiDB-lite"/>
    </source>
</evidence>
<dbReference type="SMART" id="SM00220">
    <property type="entry name" value="S_TKc"/>
    <property type="match status" value="1"/>
</dbReference>
<protein>
    <recommendedName>
        <fullName evidence="2">Protein kinase domain-containing protein</fullName>
    </recommendedName>
</protein>
<gene>
    <name evidence="3" type="ORF">PSALAMII_LOCUS4709</name>
</gene>
<name>A0A9W4J130_9EURO</name>
<dbReference type="GO" id="GO:0004672">
    <property type="term" value="F:protein kinase activity"/>
    <property type="evidence" value="ECO:0007669"/>
    <property type="project" value="InterPro"/>
</dbReference>
<dbReference type="Gene3D" id="1.10.510.10">
    <property type="entry name" value="Transferase(Phosphotransferase) domain 1"/>
    <property type="match status" value="1"/>
</dbReference>
<dbReference type="Pfam" id="PF13424">
    <property type="entry name" value="TPR_12"/>
    <property type="match status" value="2"/>
</dbReference>
<evidence type="ECO:0000313" key="3">
    <source>
        <dbReference type="EMBL" id="CAG8371497.1"/>
    </source>
</evidence>
<dbReference type="OrthoDB" id="429813at2759"/>
<feature type="compositionally biased region" description="Polar residues" evidence="1">
    <location>
        <begin position="868"/>
        <end position="887"/>
    </location>
</feature>
<feature type="compositionally biased region" description="Basic and acidic residues" evidence="1">
    <location>
        <begin position="802"/>
        <end position="814"/>
    </location>
</feature>
<dbReference type="GO" id="GO:0005524">
    <property type="term" value="F:ATP binding"/>
    <property type="evidence" value="ECO:0007669"/>
    <property type="project" value="InterPro"/>
</dbReference>
<proteinExistence type="predicted"/>
<evidence type="ECO:0000313" key="4">
    <source>
        <dbReference type="Proteomes" id="UP001152592"/>
    </source>
</evidence>
<feature type="domain" description="Protein kinase" evidence="2">
    <location>
        <begin position="45"/>
        <end position="313"/>
    </location>
</feature>
<dbReference type="EMBL" id="CAJVPD010000222">
    <property type="protein sequence ID" value="CAG8371497.1"/>
    <property type="molecule type" value="Genomic_DNA"/>
</dbReference>
<feature type="region of interest" description="Disordered" evidence="1">
    <location>
        <begin position="802"/>
        <end position="899"/>
    </location>
</feature>
<dbReference type="PANTHER" id="PTHR46082">
    <property type="entry name" value="ATP/GTP-BINDING PROTEIN-RELATED"/>
    <property type="match status" value="1"/>
</dbReference>
<dbReference type="AlphaFoldDB" id="A0A9W4J130"/>
<dbReference type="InterPro" id="IPR000719">
    <property type="entry name" value="Prot_kinase_dom"/>
</dbReference>
<sequence>MERTELVNDMKLNADIRPDQTSHSTFQPDYARGATGQWHRKVEIWKRGKILGSGSFGTVWVEECVSSEGPTRVRAVKMIKKPSDPAYRIYCDQELEAIAKFSQPKYAGLFIKCFGWFENQESIFIAMEHIEFGDLQEHLQGPLPEAEARQICFQILHGLQSLHENQFVHRDLKPQNVFVKSKGPHWHVKIGDFGFSKRYTEKAALQSKVGTQLYLAPELLRLYPPGLNPEKLRHYTSLVDTWSLGVMLFYLLCHDYPFTREQSLYSFVQTSSFPSWGKLQSVSREGVSFLKRLLVADPTMRLSAKEALQEGWLKEFAFDATSGMSRMTISGKDIVDPFPLAMASNVTGTTDEASQGWDDRHLSSVMAFERETRTVQEMPAIPTAKLQTSRSSLGDLHATHDSAVRLMDQSNYADAEKLFREAFELGKLHLGAHHEDTLASLEGLGEALSNQQKLPEAEAVHRDAWLRRKRALGEDHKDTIASLDSLGEVLRAQNKLAEAEPVYNELWRMEEQAFGGSHTYTLSSLGALGNIFLQQDKVAEAGAVYREIWTRRKRAVGENDTETLQYLQLYGRILSLQDKDTEAEGVLRDVWEGKKNSLGENHEETLSCLESLADVLGDQGKYAEAEPLYREILWRRIDVLGADHEETLSSLHCFGRVLFEEKKFFEAETIFEQAWKGRKKTLGEEDEDTLESLLLLGDSIFRQGGHEKAETIYRDVWKHRKWTSGEGHEDTLRCALSIGHALYRQKKYKESEGFYRNVWKSRKRDLGNHDAKTLDALDDLGDALHKQSKYDEAEKARRRLWEGRKQTLGEHHSDTVTSRRQMDHCRLRKSQSKDREARNRDKSPEKPNPSTPNPSTTKRARWYHFGRSTGQSNTASLLPARAQSTSYGYVRKSSTKMLD</sequence>
<dbReference type="Pfam" id="PF13374">
    <property type="entry name" value="TPR_10"/>
    <property type="match status" value="4"/>
</dbReference>
<organism evidence="3 4">
    <name type="scientific">Penicillium salamii</name>
    <dbReference type="NCBI Taxonomy" id="1612424"/>
    <lineage>
        <taxon>Eukaryota</taxon>
        <taxon>Fungi</taxon>
        <taxon>Dikarya</taxon>
        <taxon>Ascomycota</taxon>
        <taxon>Pezizomycotina</taxon>
        <taxon>Eurotiomycetes</taxon>
        <taxon>Eurotiomycetidae</taxon>
        <taxon>Eurotiales</taxon>
        <taxon>Aspergillaceae</taxon>
        <taxon>Penicillium</taxon>
    </lineage>
</organism>
<dbReference type="InterPro" id="IPR011990">
    <property type="entry name" value="TPR-like_helical_dom_sf"/>
</dbReference>